<proteinExistence type="predicted"/>
<reference evidence="1 2" key="2">
    <citation type="submission" date="2018-11" db="EMBL/GenBank/DDBJ databases">
        <authorList>
            <consortium name="Pathogen Informatics"/>
        </authorList>
    </citation>
    <scope>NUCLEOTIDE SEQUENCE [LARGE SCALE GENOMIC DNA]</scope>
    <source>
        <strain evidence="1 2">Egypt</strain>
    </source>
</reference>
<keyword evidence="2" id="KW-1185">Reference proteome</keyword>
<name>A0A183BGS7_9TREM</name>
<dbReference type="WBParaSite" id="ECPE_0001846201-mRNA-1">
    <property type="protein sequence ID" value="ECPE_0001846201-mRNA-1"/>
    <property type="gene ID" value="ECPE_0001846201"/>
</dbReference>
<dbReference type="AlphaFoldDB" id="A0A183BGS7"/>
<dbReference type="Proteomes" id="UP000272942">
    <property type="component" value="Unassembled WGS sequence"/>
</dbReference>
<evidence type="ECO:0000313" key="2">
    <source>
        <dbReference type="Proteomes" id="UP000272942"/>
    </source>
</evidence>
<gene>
    <name evidence="1" type="ORF">ECPE_LOCUS18412</name>
</gene>
<accession>A0A183BGS7</accession>
<organism evidence="3">
    <name type="scientific">Echinostoma caproni</name>
    <dbReference type="NCBI Taxonomy" id="27848"/>
    <lineage>
        <taxon>Eukaryota</taxon>
        <taxon>Metazoa</taxon>
        <taxon>Spiralia</taxon>
        <taxon>Lophotrochozoa</taxon>
        <taxon>Platyhelminthes</taxon>
        <taxon>Trematoda</taxon>
        <taxon>Digenea</taxon>
        <taxon>Plagiorchiida</taxon>
        <taxon>Echinostomata</taxon>
        <taxon>Echinostomatoidea</taxon>
        <taxon>Echinostomatidae</taxon>
        <taxon>Echinostoma</taxon>
    </lineage>
</organism>
<reference evidence="3" key="1">
    <citation type="submission" date="2016-06" db="UniProtKB">
        <authorList>
            <consortium name="WormBaseParasite"/>
        </authorList>
    </citation>
    <scope>IDENTIFICATION</scope>
</reference>
<dbReference type="EMBL" id="UZAN01078388">
    <property type="protein sequence ID" value="VDP96312.1"/>
    <property type="molecule type" value="Genomic_DNA"/>
</dbReference>
<sequence>MNPIDTAVGNVILASNDGRFLVLQVSSDIRSLIAKTPDSPGSSTRPLTLLTVALFHVRTVSLVSNCMISTGGVVCLSLSNPSGTSQLSVFPLADSLDAVASASATGTPGKVTITHDLINIPGDCVATGPVVMALDPSSSQSGQPENLAWFGTAGGGSCHCLNLTTKKFIQRFV</sequence>
<evidence type="ECO:0000313" key="3">
    <source>
        <dbReference type="WBParaSite" id="ECPE_0001846201-mRNA-1"/>
    </source>
</evidence>
<evidence type="ECO:0000313" key="1">
    <source>
        <dbReference type="EMBL" id="VDP96312.1"/>
    </source>
</evidence>
<protein>
    <submittedName>
        <fullName evidence="3">MMS1_N domain-containing protein</fullName>
    </submittedName>
</protein>